<evidence type="ECO:0000256" key="10">
    <source>
        <dbReference type="ARBA" id="ARBA00023014"/>
    </source>
</evidence>
<dbReference type="EMBL" id="JBBMFT010000005">
    <property type="protein sequence ID" value="MEQ2456724.1"/>
    <property type="molecule type" value="Genomic_DNA"/>
</dbReference>
<dbReference type="Gene3D" id="3.20.20.70">
    <property type="entry name" value="Aldolase class I"/>
    <property type="match status" value="1"/>
</dbReference>
<dbReference type="Pfam" id="PF13353">
    <property type="entry name" value="Fer4_12"/>
    <property type="match status" value="1"/>
</dbReference>
<comment type="cofactor">
    <cofactor evidence="1">
        <name>[4Fe-4S] cluster</name>
        <dbReference type="ChEBI" id="CHEBI:49883"/>
    </cofactor>
</comment>
<evidence type="ECO:0000256" key="1">
    <source>
        <dbReference type="ARBA" id="ARBA00001966"/>
    </source>
</evidence>
<keyword evidence="5" id="KW-0004">4Fe-4S</keyword>
<keyword evidence="7" id="KW-0479">Metal-binding</keyword>
<evidence type="ECO:0000256" key="4">
    <source>
        <dbReference type="ARBA" id="ARBA00014281"/>
    </source>
</evidence>
<dbReference type="PANTHER" id="PTHR30352:SF2">
    <property type="entry name" value="ANAEROBIC RIBONUCLEOSIDE-TRIPHOSPHATE REDUCTASE-ACTIVATING PROTEIN"/>
    <property type="match status" value="1"/>
</dbReference>
<dbReference type="SFLD" id="SFLDG01066">
    <property type="entry name" value="organic_radical-activating_enz"/>
    <property type="match status" value="1"/>
</dbReference>
<organism evidence="13 14">
    <name type="scientific">Flavonifractor hominis</name>
    <dbReference type="NCBI Taxonomy" id="3133178"/>
    <lineage>
        <taxon>Bacteria</taxon>
        <taxon>Bacillati</taxon>
        <taxon>Bacillota</taxon>
        <taxon>Clostridia</taxon>
        <taxon>Eubacteriales</taxon>
        <taxon>Oscillospiraceae</taxon>
        <taxon>Flavonifractor</taxon>
    </lineage>
</organism>
<dbReference type="NCBIfam" id="TIGR02491">
    <property type="entry name" value="NrdG"/>
    <property type="match status" value="1"/>
</dbReference>
<dbReference type="Proteomes" id="UP001440599">
    <property type="component" value="Unassembled WGS sequence"/>
</dbReference>
<comment type="similarity">
    <text evidence="3 12">Belongs to the organic radical-activating enzymes family.</text>
</comment>
<evidence type="ECO:0000313" key="14">
    <source>
        <dbReference type="Proteomes" id="UP001440599"/>
    </source>
</evidence>
<evidence type="ECO:0000313" key="13">
    <source>
        <dbReference type="EMBL" id="MEQ2456724.1"/>
    </source>
</evidence>
<evidence type="ECO:0000256" key="2">
    <source>
        <dbReference type="ARBA" id="ARBA00003852"/>
    </source>
</evidence>
<comment type="function">
    <text evidence="2 12">Activation of anaerobic ribonucleoside-triphosphate reductase under anaerobic conditions by generation of an organic free radical, using S-adenosylmethionine and reduced flavodoxin as cosubstrates to produce 5'-deoxy-adenosine.</text>
</comment>
<reference evidence="13 14" key="1">
    <citation type="submission" date="2024-03" db="EMBL/GenBank/DDBJ databases">
        <title>Human intestinal bacterial collection.</title>
        <authorList>
            <person name="Pauvert C."/>
            <person name="Hitch T.C.A."/>
            <person name="Clavel T."/>
        </authorList>
    </citation>
    <scope>NUCLEOTIDE SEQUENCE [LARGE SCALE GENOMIC DNA]</scope>
    <source>
        <strain evidence="13 14">CLA-AP-H34</strain>
    </source>
</reference>
<dbReference type="SFLD" id="SFLDF00299">
    <property type="entry name" value="anaerobic_ribonucleoside-triph"/>
    <property type="match status" value="1"/>
</dbReference>
<name>A0ABV1EQ59_9FIRM</name>
<sequence length="175" mass="18932">MRIANTVSDSIVDGPGLRFTVFTQGCPHHCPGCHNPDTHDPAGGRAVGVEELAETMGSNPLTDGLTLSGGEPFCQAEECAALARLAHEKGLNVWTYTGYTYERLLEGDLPGALELLEQTDVLVDGPFRLAEKSYEALFRGSANQRLIDVKKSRAAGTVVLWTRPDPLAHFVRPES</sequence>
<dbReference type="PROSITE" id="PS01087">
    <property type="entry name" value="RADICAL_ACTIVATING"/>
    <property type="match status" value="1"/>
</dbReference>
<gene>
    <name evidence="13" type="primary">nrdG</name>
    <name evidence="13" type="ORF">WMO45_09335</name>
</gene>
<accession>A0ABV1EQ59</accession>
<evidence type="ECO:0000256" key="6">
    <source>
        <dbReference type="ARBA" id="ARBA00022691"/>
    </source>
</evidence>
<dbReference type="InterPro" id="IPR001989">
    <property type="entry name" value="Radical_activat_CS"/>
</dbReference>
<dbReference type="EC" id="1.97.1.-" evidence="12"/>
<evidence type="ECO:0000256" key="9">
    <source>
        <dbReference type="ARBA" id="ARBA00023004"/>
    </source>
</evidence>
<dbReference type="InterPro" id="IPR034457">
    <property type="entry name" value="Organic_radical-activating"/>
</dbReference>
<evidence type="ECO:0000256" key="8">
    <source>
        <dbReference type="ARBA" id="ARBA00023002"/>
    </source>
</evidence>
<dbReference type="InterPro" id="IPR058240">
    <property type="entry name" value="rSAM_sf"/>
</dbReference>
<dbReference type="SFLD" id="SFLDG01063">
    <property type="entry name" value="activating_enzymes__group_1"/>
    <property type="match status" value="1"/>
</dbReference>
<dbReference type="PIRSF" id="PIRSF000368">
    <property type="entry name" value="NrdG"/>
    <property type="match status" value="1"/>
</dbReference>
<comment type="caution">
    <text evidence="13">The sequence shown here is derived from an EMBL/GenBank/DDBJ whole genome shotgun (WGS) entry which is preliminary data.</text>
</comment>
<proteinExistence type="inferred from homology"/>
<evidence type="ECO:0000256" key="11">
    <source>
        <dbReference type="ARBA" id="ARBA00047365"/>
    </source>
</evidence>
<keyword evidence="14" id="KW-1185">Reference proteome</keyword>
<dbReference type="InterPro" id="IPR013785">
    <property type="entry name" value="Aldolase_TIM"/>
</dbReference>
<evidence type="ECO:0000256" key="7">
    <source>
        <dbReference type="ARBA" id="ARBA00022723"/>
    </source>
</evidence>
<dbReference type="PANTHER" id="PTHR30352">
    <property type="entry name" value="PYRUVATE FORMATE-LYASE-ACTIVATING ENZYME"/>
    <property type="match status" value="1"/>
</dbReference>
<keyword evidence="8 12" id="KW-0560">Oxidoreductase</keyword>
<dbReference type="InterPro" id="IPR007197">
    <property type="entry name" value="rSAM"/>
</dbReference>
<protein>
    <recommendedName>
        <fullName evidence="4 12">Anaerobic ribonucleoside-triphosphate reductase-activating protein</fullName>
        <ecNumber evidence="12">1.97.1.-</ecNumber>
    </recommendedName>
</protein>
<keyword evidence="10" id="KW-0411">Iron-sulfur</keyword>
<evidence type="ECO:0000256" key="3">
    <source>
        <dbReference type="ARBA" id="ARBA00009777"/>
    </source>
</evidence>
<comment type="catalytic activity">
    <reaction evidence="11">
        <text>glycyl-[protein] + reduced [flavodoxin] + S-adenosyl-L-methionine = glycin-2-yl radical-[protein] + semiquinone [flavodoxin] + 5'-deoxyadenosine + L-methionine + H(+)</text>
        <dbReference type="Rhea" id="RHEA:61976"/>
        <dbReference type="Rhea" id="RHEA-COMP:10622"/>
        <dbReference type="Rhea" id="RHEA-COMP:14480"/>
        <dbReference type="Rhea" id="RHEA-COMP:15993"/>
        <dbReference type="Rhea" id="RHEA-COMP:15994"/>
        <dbReference type="ChEBI" id="CHEBI:15378"/>
        <dbReference type="ChEBI" id="CHEBI:17319"/>
        <dbReference type="ChEBI" id="CHEBI:29947"/>
        <dbReference type="ChEBI" id="CHEBI:32722"/>
        <dbReference type="ChEBI" id="CHEBI:57618"/>
        <dbReference type="ChEBI" id="CHEBI:57844"/>
        <dbReference type="ChEBI" id="CHEBI:59789"/>
        <dbReference type="ChEBI" id="CHEBI:140311"/>
    </reaction>
</comment>
<dbReference type="InterPro" id="IPR012837">
    <property type="entry name" value="NrdG"/>
</dbReference>
<dbReference type="SFLD" id="SFLDS00029">
    <property type="entry name" value="Radical_SAM"/>
    <property type="match status" value="1"/>
</dbReference>
<keyword evidence="9" id="KW-0408">Iron</keyword>
<evidence type="ECO:0000256" key="12">
    <source>
        <dbReference type="PIRNR" id="PIRNR000368"/>
    </source>
</evidence>
<dbReference type="RefSeq" id="WP_349140589.1">
    <property type="nucleotide sequence ID" value="NZ_JBBMFT010000005.1"/>
</dbReference>
<evidence type="ECO:0000256" key="5">
    <source>
        <dbReference type="ARBA" id="ARBA00022485"/>
    </source>
</evidence>
<dbReference type="SUPFAM" id="SSF102114">
    <property type="entry name" value="Radical SAM enzymes"/>
    <property type="match status" value="1"/>
</dbReference>
<keyword evidence="6" id="KW-0949">S-adenosyl-L-methionine</keyword>